<proteinExistence type="predicted"/>
<name>A0ABN1YPZ5_9ACTN</name>
<accession>A0ABN1YPZ5</accession>
<keyword evidence="2" id="KW-1185">Reference proteome</keyword>
<protein>
    <submittedName>
        <fullName evidence="1">Uncharacterized protein</fullName>
    </submittedName>
</protein>
<dbReference type="RefSeq" id="WP_344011332.1">
    <property type="nucleotide sequence ID" value="NZ_BAAAIZ010000020.1"/>
</dbReference>
<dbReference type="EMBL" id="BAAAIZ010000020">
    <property type="protein sequence ID" value="GAA1419800.1"/>
    <property type="molecule type" value="Genomic_DNA"/>
</dbReference>
<comment type="caution">
    <text evidence="1">The sequence shown here is derived from an EMBL/GenBank/DDBJ whole genome shotgun (WGS) entry which is preliminary data.</text>
</comment>
<sequence>MSIDADFTFHLSREVPVADLQPAAEAAGWSFEDDGDLAYAIGPDLFDWIVAAQRTGDEVVRRLESVRVQGEYCAFILTHREGGAGCIFIVADSGRSVTVTPNKNIVPRRGLERFADGEWYLGRLLPVFSGLPLVAYSHTQDMR</sequence>
<reference evidence="2" key="1">
    <citation type="journal article" date="2019" name="Int. J. Syst. Evol. Microbiol.">
        <title>The Global Catalogue of Microorganisms (GCM) 10K type strain sequencing project: providing services to taxonomists for standard genome sequencing and annotation.</title>
        <authorList>
            <consortium name="The Broad Institute Genomics Platform"/>
            <consortium name="The Broad Institute Genome Sequencing Center for Infectious Disease"/>
            <person name="Wu L."/>
            <person name="Ma J."/>
        </authorList>
    </citation>
    <scope>NUCLEOTIDE SEQUENCE [LARGE SCALE GENOMIC DNA]</scope>
    <source>
        <strain evidence="2">JCM 11756</strain>
    </source>
</reference>
<dbReference type="Proteomes" id="UP001500973">
    <property type="component" value="Unassembled WGS sequence"/>
</dbReference>
<organism evidence="1 2">
    <name type="scientific">Streptomyces thermospinosisporus</name>
    <dbReference type="NCBI Taxonomy" id="161482"/>
    <lineage>
        <taxon>Bacteria</taxon>
        <taxon>Bacillati</taxon>
        <taxon>Actinomycetota</taxon>
        <taxon>Actinomycetes</taxon>
        <taxon>Kitasatosporales</taxon>
        <taxon>Streptomycetaceae</taxon>
        <taxon>Streptomyces</taxon>
    </lineage>
</organism>
<evidence type="ECO:0000313" key="2">
    <source>
        <dbReference type="Proteomes" id="UP001500973"/>
    </source>
</evidence>
<gene>
    <name evidence="1" type="ORF">GCM10009601_17230</name>
</gene>
<evidence type="ECO:0000313" key="1">
    <source>
        <dbReference type="EMBL" id="GAA1419800.1"/>
    </source>
</evidence>